<gene>
    <name evidence="1" type="ORF">C1SCF055_LOCUS9344</name>
</gene>
<dbReference type="EMBL" id="CAMXCT010000645">
    <property type="protein sequence ID" value="CAI3981568.1"/>
    <property type="molecule type" value="Genomic_DNA"/>
</dbReference>
<reference evidence="2" key="2">
    <citation type="submission" date="2024-04" db="EMBL/GenBank/DDBJ databases">
        <authorList>
            <person name="Chen Y."/>
            <person name="Shah S."/>
            <person name="Dougan E. K."/>
            <person name="Thang M."/>
            <person name="Chan C."/>
        </authorList>
    </citation>
    <scope>NUCLEOTIDE SEQUENCE [LARGE SCALE GENOMIC DNA]</scope>
</reference>
<accession>A0A9P1BYE5</accession>
<reference evidence="1" key="1">
    <citation type="submission" date="2022-10" db="EMBL/GenBank/DDBJ databases">
        <authorList>
            <person name="Chen Y."/>
            <person name="Dougan E. K."/>
            <person name="Chan C."/>
            <person name="Rhodes N."/>
            <person name="Thang M."/>
        </authorList>
    </citation>
    <scope>NUCLEOTIDE SEQUENCE</scope>
</reference>
<feature type="non-terminal residue" evidence="1">
    <location>
        <position position="1"/>
    </location>
</feature>
<dbReference type="AlphaFoldDB" id="A0A9P1BYE5"/>
<dbReference type="PANTHER" id="PTHR34801">
    <property type="entry name" value="EXPRESSED PROTEIN"/>
    <property type="match status" value="1"/>
</dbReference>
<name>A0A9P1BYE5_9DINO</name>
<dbReference type="Proteomes" id="UP001152797">
    <property type="component" value="Unassembled WGS sequence"/>
</dbReference>
<dbReference type="PANTHER" id="PTHR34801:SF6">
    <property type="entry name" value="SLL1620 PROTEIN"/>
    <property type="match status" value="1"/>
</dbReference>
<proteinExistence type="predicted"/>
<dbReference type="Pfam" id="PF07386">
    <property type="entry name" value="DUF1499"/>
    <property type="match status" value="1"/>
</dbReference>
<dbReference type="EMBL" id="CAMXCT030000645">
    <property type="protein sequence ID" value="CAL4768880.1"/>
    <property type="molecule type" value="Genomic_DNA"/>
</dbReference>
<evidence type="ECO:0000313" key="1">
    <source>
        <dbReference type="EMBL" id="CAI3981568.1"/>
    </source>
</evidence>
<protein>
    <submittedName>
        <fullName evidence="3">DUF1499 domain-containing protein</fullName>
    </submittedName>
</protein>
<dbReference type="OrthoDB" id="430278at2759"/>
<evidence type="ECO:0000313" key="4">
    <source>
        <dbReference type="Proteomes" id="UP001152797"/>
    </source>
</evidence>
<keyword evidence="4" id="KW-1185">Reference proteome</keyword>
<evidence type="ECO:0000313" key="2">
    <source>
        <dbReference type="EMBL" id="CAL1134943.1"/>
    </source>
</evidence>
<dbReference type="EMBL" id="CAMXCT020000645">
    <property type="protein sequence ID" value="CAL1134943.1"/>
    <property type="molecule type" value="Genomic_DNA"/>
</dbReference>
<comment type="caution">
    <text evidence="1">The sequence shown here is derived from an EMBL/GenBank/DDBJ whole genome shotgun (WGS) entry which is preliminary data.</text>
</comment>
<dbReference type="InterPro" id="IPR010865">
    <property type="entry name" value="DUF1499"/>
</dbReference>
<organism evidence="1">
    <name type="scientific">Cladocopium goreaui</name>
    <dbReference type="NCBI Taxonomy" id="2562237"/>
    <lineage>
        <taxon>Eukaryota</taxon>
        <taxon>Sar</taxon>
        <taxon>Alveolata</taxon>
        <taxon>Dinophyceae</taxon>
        <taxon>Suessiales</taxon>
        <taxon>Symbiodiniaceae</taxon>
        <taxon>Cladocopium</taxon>
    </lineage>
</organism>
<evidence type="ECO:0000313" key="3">
    <source>
        <dbReference type="EMBL" id="CAL4768880.1"/>
    </source>
</evidence>
<sequence length="193" mass="20496">ELMARGRSGLGSALCLVAAALFTKSLWMPTFVQVGRREMLAIAVAAPLPAVAAVEPCAVGANNCHSTASAMKPWKWPTGTSRDAAIKELRTVIEAYPKEGQDGVDQGGWSFAVDDLSSKGYARVEFLSGIGNFAKFFNGGKPFVDDFEVSVEDDKVSVRSSSRVGDSDFGVNAKRINYIASGLRAKGWEASGV</sequence>